<comment type="caution">
    <text evidence="1">The sequence shown here is derived from an EMBL/GenBank/DDBJ whole genome shotgun (WGS) entry which is preliminary data.</text>
</comment>
<keyword evidence="2" id="KW-1185">Reference proteome</keyword>
<reference evidence="1 2" key="1">
    <citation type="journal article" date="2018" name="Front. Plant Sci.">
        <title>Red Clover (Trifolium pratense) and Zigzag Clover (T. medium) - A Picture of Genomic Similarities and Differences.</title>
        <authorList>
            <person name="Dluhosova J."/>
            <person name="Istvanek J."/>
            <person name="Nedelnik J."/>
            <person name="Repkova J."/>
        </authorList>
    </citation>
    <scope>NUCLEOTIDE SEQUENCE [LARGE SCALE GENOMIC DNA]</scope>
    <source>
        <strain evidence="2">cv. 10/8</strain>
        <tissue evidence="1">Leaf</tissue>
    </source>
</reference>
<proteinExistence type="predicted"/>
<organism evidence="1 2">
    <name type="scientific">Trifolium medium</name>
    <dbReference type="NCBI Taxonomy" id="97028"/>
    <lineage>
        <taxon>Eukaryota</taxon>
        <taxon>Viridiplantae</taxon>
        <taxon>Streptophyta</taxon>
        <taxon>Embryophyta</taxon>
        <taxon>Tracheophyta</taxon>
        <taxon>Spermatophyta</taxon>
        <taxon>Magnoliopsida</taxon>
        <taxon>eudicotyledons</taxon>
        <taxon>Gunneridae</taxon>
        <taxon>Pentapetalae</taxon>
        <taxon>rosids</taxon>
        <taxon>fabids</taxon>
        <taxon>Fabales</taxon>
        <taxon>Fabaceae</taxon>
        <taxon>Papilionoideae</taxon>
        <taxon>50 kb inversion clade</taxon>
        <taxon>NPAAA clade</taxon>
        <taxon>Hologalegina</taxon>
        <taxon>IRL clade</taxon>
        <taxon>Trifolieae</taxon>
        <taxon>Trifolium</taxon>
    </lineage>
</organism>
<evidence type="ECO:0000313" key="2">
    <source>
        <dbReference type="Proteomes" id="UP000265520"/>
    </source>
</evidence>
<feature type="non-terminal residue" evidence="1">
    <location>
        <position position="44"/>
    </location>
</feature>
<dbReference type="EMBL" id="LXQA010267695">
    <property type="protein sequence ID" value="MCI39467.1"/>
    <property type="molecule type" value="Genomic_DNA"/>
</dbReference>
<name>A0A392RTJ4_9FABA</name>
<sequence>MASSSAQSTQNPMNPLNLPPIASMGKSLIVTEDTCVFNIGLLKL</sequence>
<evidence type="ECO:0000313" key="1">
    <source>
        <dbReference type="EMBL" id="MCI39467.1"/>
    </source>
</evidence>
<dbReference type="AlphaFoldDB" id="A0A392RTJ4"/>
<accession>A0A392RTJ4</accession>
<dbReference type="Proteomes" id="UP000265520">
    <property type="component" value="Unassembled WGS sequence"/>
</dbReference>
<protein>
    <submittedName>
        <fullName evidence="1">Uncharacterized protein</fullName>
    </submittedName>
</protein>